<evidence type="ECO:0008006" key="3">
    <source>
        <dbReference type="Google" id="ProtNLM"/>
    </source>
</evidence>
<gene>
    <name evidence="1" type="ORF">GCM10009111_00360</name>
</gene>
<dbReference type="Proteomes" id="UP001500021">
    <property type="component" value="Unassembled WGS sequence"/>
</dbReference>
<dbReference type="SUPFAM" id="SSF53850">
    <property type="entry name" value="Periplasmic binding protein-like II"/>
    <property type="match status" value="1"/>
</dbReference>
<comment type="caution">
    <text evidence="1">The sequence shown here is derived from an EMBL/GenBank/DDBJ whole genome shotgun (WGS) entry which is preliminary data.</text>
</comment>
<protein>
    <recommendedName>
        <fullName evidence="3">Solute-binding protein family 3/N-terminal domain-containing protein</fullName>
    </recommendedName>
</protein>
<evidence type="ECO:0000313" key="1">
    <source>
        <dbReference type="EMBL" id="GAA0810050.1"/>
    </source>
</evidence>
<proteinExistence type="predicted"/>
<organism evidence="1 2">
    <name type="scientific">Colwellia asteriadis</name>
    <dbReference type="NCBI Taxonomy" id="517723"/>
    <lineage>
        <taxon>Bacteria</taxon>
        <taxon>Pseudomonadati</taxon>
        <taxon>Pseudomonadota</taxon>
        <taxon>Gammaproteobacteria</taxon>
        <taxon>Alteromonadales</taxon>
        <taxon>Colwelliaceae</taxon>
        <taxon>Colwellia</taxon>
    </lineage>
</organism>
<name>A0ABN1L2K5_9GAMM</name>
<evidence type="ECO:0000313" key="2">
    <source>
        <dbReference type="Proteomes" id="UP001500021"/>
    </source>
</evidence>
<accession>A0ABN1L2K5</accession>
<sequence length="300" mass="34509">MIQSPLKDSRMSTKMLLLLVSFNFYAYATSPPIINITIEADIYDYTQEILAGKSPLEIDDFSGEHAQRDVIEVILVQQALALGGIELNFQFTTGHYDSRNIRLLQQGLLLINFDSMWLSSVERLQEDIYISDPLIRKGEYWAGLYTSVEKVNTLKINSLADLQQLTITSNKHWPVDWETLSKIKPKKLIHQEEWVSMAKLVSLGWIDIMLAPFTHSKPFSYQGEQYKIMAIEGVKIALNDSRHIIVSKKHPYGERTFNALQKGLKILRKRGTITKAYQQSGFFNEQVKNWHIINAEMLND</sequence>
<keyword evidence="2" id="KW-1185">Reference proteome</keyword>
<reference evidence="2" key="1">
    <citation type="journal article" date="2019" name="Int. J. Syst. Evol. Microbiol.">
        <title>The Global Catalogue of Microorganisms (GCM) 10K type strain sequencing project: providing services to taxonomists for standard genome sequencing and annotation.</title>
        <authorList>
            <consortium name="The Broad Institute Genomics Platform"/>
            <consortium name="The Broad Institute Genome Sequencing Center for Infectious Disease"/>
            <person name="Wu L."/>
            <person name="Ma J."/>
        </authorList>
    </citation>
    <scope>NUCLEOTIDE SEQUENCE [LARGE SCALE GENOMIC DNA]</scope>
    <source>
        <strain evidence="2">JCM 15608</strain>
    </source>
</reference>
<dbReference type="EMBL" id="BAAAFA010000001">
    <property type="protein sequence ID" value="GAA0810050.1"/>
    <property type="molecule type" value="Genomic_DNA"/>
</dbReference>